<evidence type="ECO:0000313" key="3">
    <source>
        <dbReference type="Proteomes" id="UP000176294"/>
    </source>
</evidence>
<evidence type="ECO:0000313" key="2">
    <source>
        <dbReference type="EMBL" id="OGX83400.1"/>
    </source>
</evidence>
<organism evidence="2 3">
    <name type="scientific">Hymenobacter lapidarius</name>
    <dbReference type="NCBI Taxonomy" id="1908237"/>
    <lineage>
        <taxon>Bacteria</taxon>
        <taxon>Pseudomonadati</taxon>
        <taxon>Bacteroidota</taxon>
        <taxon>Cytophagia</taxon>
        <taxon>Cytophagales</taxon>
        <taxon>Hymenobacteraceae</taxon>
        <taxon>Hymenobacter</taxon>
    </lineage>
</organism>
<dbReference type="OrthoDB" id="9812349at2"/>
<feature type="transmembrane region" description="Helical" evidence="1">
    <location>
        <begin position="35"/>
        <end position="55"/>
    </location>
</feature>
<keyword evidence="1" id="KW-0812">Transmembrane</keyword>
<dbReference type="Pfam" id="PF05656">
    <property type="entry name" value="DUF805"/>
    <property type="match status" value="1"/>
</dbReference>
<evidence type="ECO:0000256" key="1">
    <source>
        <dbReference type="SAM" id="Phobius"/>
    </source>
</evidence>
<dbReference type="EMBL" id="MDZB01000131">
    <property type="protein sequence ID" value="OGX83400.1"/>
    <property type="molecule type" value="Genomic_DNA"/>
</dbReference>
<dbReference type="PANTHER" id="PTHR34980">
    <property type="entry name" value="INNER MEMBRANE PROTEIN-RELATED-RELATED"/>
    <property type="match status" value="1"/>
</dbReference>
<evidence type="ECO:0008006" key="4">
    <source>
        <dbReference type="Google" id="ProtNLM"/>
    </source>
</evidence>
<feature type="transmembrane region" description="Helical" evidence="1">
    <location>
        <begin position="67"/>
        <end position="88"/>
    </location>
</feature>
<proteinExistence type="predicted"/>
<dbReference type="InterPro" id="IPR008523">
    <property type="entry name" value="DUF805"/>
</dbReference>
<gene>
    <name evidence="2" type="ORF">BEN47_03675</name>
</gene>
<dbReference type="GO" id="GO:0005886">
    <property type="term" value="C:plasma membrane"/>
    <property type="evidence" value="ECO:0007669"/>
    <property type="project" value="TreeGrafter"/>
</dbReference>
<name>A0A1G1SXR0_9BACT</name>
<dbReference type="Proteomes" id="UP000176294">
    <property type="component" value="Unassembled WGS sequence"/>
</dbReference>
<protein>
    <recommendedName>
        <fullName evidence="4">DUF805 domain-containing protein</fullName>
    </recommendedName>
</protein>
<feature type="transmembrane region" description="Helical" evidence="1">
    <location>
        <begin position="6"/>
        <end position="23"/>
    </location>
</feature>
<reference evidence="2 3" key="1">
    <citation type="submission" date="2016-08" db="EMBL/GenBank/DDBJ databases">
        <title>Hymenobacter coccineus sp. nov., Hymenobacter lapidarius sp. nov. and Hymenobacter glacialis sp. nov., isolated from Antarctic soil.</title>
        <authorList>
            <person name="Sedlacek I."/>
            <person name="Kralova S."/>
            <person name="Kyrova K."/>
            <person name="Maslanova I."/>
            <person name="Stankova E."/>
            <person name="Vrbovska V."/>
            <person name="Nemec M."/>
            <person name="Bartak M."/>
            <person name="Svec P."/>
            <person name="Busse H.-J."/>
            <person name="Pantucek R."/>
        </authorList>
    </citation>
    <scope>NUCLEOTIDE SEQUENCE [LARGE SCALE GENOMIC DNA]</scope>
    <source>
        <strain evidence="2 3">CCM 8643</strain>
    </source>
</reference>
<dbReference type="AlphaFoldDB" id="A0A1G1SXR0"/>
<sequence length="120" mass="12979">MRRRQYVLRLVLLYAMAIAFYALPSLISAPELQTILRLIAGAGIAVAWYLVIIQALLRLHDLNLSAWWALVGLLPVVGYVLGGGLQLVQGSIGPNRFGPDPKRPAWSPVFIGSDSGATAI</sequence>
<comment type="caution">
    <text evidence="2">The sequence shown here is derived from an EMBL/GenBank/DDBJ whole genome shotgun (WGS) entry which is preliminary data.</text>
</comment>
<keyword evidence="1" id="KW-0472">Membrane</keyword>
<accession>A0A1G1SXR0</accession>
<keyword evidence="3" id="KW-1185">Reference proteome</keyword>
<keyword evidence="1" id="KW-1133">Transmembrane helix</keyword>
<dbReference type="STRING" id="1908237.BEN47_03675"/>
<dbReference type="PANTHER" id="PTHR34980:SF3">
    <property type="entry name" value="BLR8105 PROTEIN"/>
    <property type="match status" value="1"/>
</dbReference>